<reference evidence="2 3" key="1">
    <citation type="submission" date="2018-02" db="EMBL/GenBank/DDBJ databases">
        <authorList>
            <person name="Cohen D.B."/>
            <person name="Kent A.D."/>
        </authorList>
    </citation>
    <scope>NUCLEOTIDE SEQUENCE [LARGE SCALE GENOMIC DNA]</scope>
    <source>
        <strain evidence="2 3">CECT 9216</strain>
    </source>
</reference>
<accession>A0A2N9K7E1</accession>
<dbReference type="RefSeq" id="WP_072613837.1">
    <property type="nucleotide sequence ID" value="NZ_AP017935.1"/>
</dbReference>
<dbReference type="AlphaFoldDB" id="A0A2N9K7E1"/>
<dbReference type="GeneID" id="99674384"/>
<keyword evidence="4" id="KW-1185">Reference proteome</keyword>
<evidence type="ECO:0000313" key="3">
    <source>
        <dbReference type="Proteomes" id="UP000237923"/>
    </source>
</evidence>
<organism evidence="2 3">
    <name type="scientific">Leuconostoc suionicum</name>
    <dbReference type="NCBI Taxonomy" id="1511761"/>
    <lineage>
        <taxon>Bacteria</taxon>
        <taxon>Bacillati</taxon>
        <taxon>Bacillota</taxon>
        <taxon>Bacilli</taxon>
        <taxon>Lactobacillales</taxon>
        <taxon>Lactobacillaceae</taxon>
        <taxon>Leuconostoc</taxon>
    </lineage>
</organism>
<evidence type="ECO:0000313" key="4">
    <source>
        <dbReference type="Proteomes" id="UP000239237"/>
    </source>
</evidence>
<dbReference type="EMBL" id="OKQU01000001">
    <property type="protein sequence ID" value="SPE06502.1"/>
    <property type="molecule type" value="Genomic_DNA"/>
</dbReference>
<dbReference type="KEGG" id="lsu:A6B45_06230"/>
<reference evidence="1 4" key="2">
    <citation type="submission" date="2018-02" db="EMBL/GenBank/DDBJ databases">
        <authorList>
            <person name="Rodrigo-Torres L."/>
            <person name="Arahal R. D."/>
            <person name="Lucena T."/>
        </authorList>
    </citation>
    <scope>NUCLEOTIDE SEQUENCE [LARGE SCALE GENOMIC DNA]</scope>
    <source>
        <strain evidence="1 4">CECT 8486</strain>
    </source>
</reference>
<dbReference type="Proteomes" id="UP000239237">
    <property type="component" value="Unassembled WGS sequence"/>
</dbReference>
<name>A0A2N9K7E1_9LACO</name>
<evidence type="ECO:0000313" key="1">
    <source>
        <dbReference type="EMBL" id="SPD91277.1"/>
    </source>
</evidence>
<dbReference type="Proteomes" id="UP000237923">
    <property type="component" value="Unassembled WGS sequence"/>
</dbReference>
<evidence type="ECO:0000313" key="2">
    <source>
        <dbReference type="EMBL" id="SPE06502.1"/>
    </source>
</evidence>
<sequence length="148" mass="17879">MAQERLDFLVFYRGNLVTGFDYIYVKRQEGHAFWQSDPKAQEAKDILDKDFMFYNPHLNDKGEPFNWRYREDWVDMTKVWDHFSEEAMAYITTWMSEYRGPSYDDPSKNDEWGVRFKVPGEKEQLIWGLNAFPANLDDFSHFLYRFGQ</sequence>
<dbReference type="EMBL" id="OKQR01000001">
    <property type="protein sequence ID" value="SPD91277.1"/>
    <property type="molecule type" value="Genomic_DNA"/>
</dbReference>
<protein>
    <submittedName>
        <fullName evidence="2">Uncharacterized protein</fullName>
    </submittedName>
</protein>
<proteinExistence type="predicted"/>
<gene>
    <name evidence="1" type="ORF">LES8486_00250</name>
    <name evidence="2" type="ORF">LES9216_00397</name>
</gene>